<keyword evidence="2" id="KW-1133">Transmembrane helix</keyword>
<feature type="region of interest" description="Disordered" evidence="1">
    <location>
        <begin position="259"/>
        <end position="284"/>
    </location>
</feature>
<reference evidence="3 4" key="2">
    <citation type="journal article" date="2016" name="Genome Announc.">
        <title>Draft Genome Sequence of a Versatile Hydrocarbon-Degrading Bacterium, Rhodococcus pyridinivorans Strain KG-16, Collected from Oil Fields in India.</title>
        <authorList>
            <person name="Aggarwal R.K."/>
            <person name="Dawar C."/>
            <person name="Phanindranath R."/>
            <person name="Mutnuri L."/>
            <person name="Dayal A.M."/>
        </authorList>
    </citation>
    <scope>NUCLEOTIDE SEQUENCE [LARGE SCALE GENOMIC DNA]</scope>
    <source>
        <strain evidence="3 4">KG-16</strain>
    </source>
</reference>
<proteinExistence type="predicted"/>
<keyword evidence="2" id="KW-0812">Transmembrane</keyword>
<name>A0A0V9UE25_9NOCA</name>
<protein>
    <recommendedName>
        <fullName evidence="5">Type VII secretion-associated protein</fullName>
    </recommendedName>
</protein>
<evidence type="ECO:0000256" key="2">
    <source>
        <dbReference type="SAM" id="Phobius"/>
    </source>
</evidence>
<evidence type="ECO:0000256" key="1">
    <source>
        <dbReference type="SAM" id="MobiDB-lite"/>
    </source>
</evidence>
<gene>
    <name evidence="3" type="ORF">Z045_24100</name>
</gene>
<sequence>MDAGGVMALRDETVVAVAFTLTPGSVHIGWPGTTRSVPALAADLGDRRVYGAAAEEPSEPAGVAGPVDVTELVDAAAVEGETELGELLSGLVSYAAATVGAPDAGGVACAIHPTWWNERRRDLLRTAVRQVAGDTILLPVAVAAACAADPAPHERCAVLEFAVGGVTAVSVAPPGPDGPTVERLARDPGLSVHSPDAATRFEDLLTSVCGGAGPEVVVVTGGPGEPSGIESFALAVDLVGAGRRMVPVAASEMLGAVTGPPAPPAGTGTTASAPAVAPTTDVPDRTLPWLSEVRVRPDPSRAGRAGTVPALVVAGAVIPFLLAAAIFLWPLLTGEGGDAEVPDPPEVVAAEEAPTGAREPESAAGTGPSPSTRIDAGPLHLDLPEGWRVRDPATVPEGRAELIPVGGTDRRILVVYRDLPDGTDERSVASALVERAAERAPVIRDLDIDTTFADRKVVAYTEVPDDYSVVRWSVLVFPSSTTPTGRGLQVSVGCQYLEEEWTRIRSECEQAVHTLRVG</sequence>
<comment type="caution">
    <text evidence="3">The sequence shown here is derived from an EMBL/GenBank/DDBJ whole genome shotgun (WGS) entry which is preliminary data.</text>
</comment>
<dbReference type="AlphaFoldDB" id="A0A0V9UE25"/>
<feature type="transmembrane region" description="Helical" evidence="2">
    <location>
        <begin position="310"/>
        <end position="332"/>
    </location>
</feature>
<evidence type="ECO:0000313" key="3">
    <source>
        <dbReference type="EMBL" id="KSZ56293.1"/>
    </source>
</evidence>
<dbReference type="PATRIC" id="fig|1441730.3.peg.5065"/>
<feature type="compositionally biased region" description="Low complexity" evidence="1">
    <location>
        <begin position="259"/>
        <end position="281"/>
    </location>
</feature>
<dbReference type="NCBIfam" id="TIGR03931">
    <property type="entry name" value="T7SS_Rv3446c"/>
    <property type="match status" value="1"/>
</dbReference>
<organism evidence="3 4">
    <name type="scientific">Rhodococcus pyridinivorans KG-16</name>
    <dbReference type="NCBI Taxonomy" id="1441730"/>
    <lineage>
        <taxon>Bacteria</taxon>
        <taxon>Bacillati</taxon>
        <taxon>Actinomycetota</taxon>
        <taxon>Actinomycetes</taxon>
        <taxon>Mycobacteriales</taxon>
        <taxon>Nocardiaceae</taxon>
        <taxon>Rhodococcus</taxon>
    </lineage>
</organism>
<accession>A0A0V9UE25</accession>
<dbReference type="EMBL" id="AZXY01000018">
    <property type="protein sequence ID" value="KSZ56293.1"/>
    <property type="molecule type" value="Genomic_DNA"/>
</dbReference>
<reference evidence="4" key="1">
    <citation type="submission" date="2015-01" db="EMBL/GenBank/DDBJ databases">
        <title>Draft genome sequence of Rhodococcus pyridinivorans strain KG-16, a hydrocarbon-degrading bacterium.</title>
        <authorList>
            <person name="Aggarwal R.K."/>
            <person name="Dawar C."/>
        </authorList>
    </citation>
    <scope>NUCLEOTIDE SEQUENCE [LARGE SCALE GENOMIC DNA]</scope>
    <source>
        <strain evidence="4">KG-16</strain>
    </source>
</reference>
<dbReference type="InterPro" id="IPR023840">
    <property type="entry name" value="T7SS_Rv3446c"/>
</dbReference>
<feature type="region of interest" description="Disordered" evidence="1">
    <location>
        <begin position="351"/>
        <end position="380"/>
    </location>
</feature>
<evidence type="ECO:0000313" key="4">
    <source>
        <dbReference type="Proteomes" id="UP000053060"/>
    </source>
</evidence>
<keyword evidence="2" id="KW-0472">Membrane</keyword>
<evidence type="ECO:0008006" key="5">
    <source>
        <dbReference type="Google" id="ProtNLM"/>
    </source>
</evidence>
<dbReference type="Proteomes" id="UP000053060">
    <property type="component" value="Unassembled WGS sequence"/>
</dbReference>